<evidence type="ECO:0000313" key="5">
    <source>
        <dbReference type="Proteomes" id="UP001172738"/>
    </source>
</evidence>
<feature type="domain" description="Alpha/beta hydrolase fold-3" evidence="3">
    <location>
        <begin position="32"/>
        <end position="243"/>
    </location>
</feature>
<sequence>MTIAISETTVPGPHGEVPLRVYRPESPSGEGLVWIHGGGFVMGDLDIPEADRVSREIAATGVTVVSVGYRLAVDGIRFPVPGDDVDAAWRWAVTQDDLGVAADHWHVGGASAGGNLAAAAAQRARDTGIQEPATSLLIYPVLHDVLPLPSADLARRLEALPDDMRFPVDRCVELNLNYVGREDYLHHPYAFPAHGDVAGLGPHLIVTSDVDDLRPSGEAYAAQLAVAGVDVAIVREVGTMHGHLNFWDQPEAARTVARMTEWMRRGALGSAAHPADAPTEAPEPAVYEPDLDLQAATA</sequence>
<organism evidence="4 5">
    <name type="scientific">Demequina zhanjiangensis</name>
    <dbReference type="NCBI Taxonomy" id="3051659"/>
    <lineage>
        <taxon>Bacteria</taxon>
        <taxon>Bacillati</taxon>
        <taxon>Actinomycetota</taxon>
        <taxon>Actinomycetes</taxon>
        <taxon>Micrococcales</taxon>
        <taxon>Demequinaceae</taxon>
        <taxon>Demequina</taxon>
    </lineage>
</organism>
<dbReference type="SUPFAM" id="SSF53474">
    <property type="entry name" value="alpha/beta-Hydrolases"/>
    <property type="match status" value="1"/>
</dbReference>
<dbReference type="Proteomes" id="UP001172738">
    <property type="component" value="Unassembled WGS sequence"/>
</dbReference>
<comment type="caution">
    <text evidence="4">The sequence shown here is derived from an EMBL/GenBank/DDBJ whole genome shotgun (WGS) entry which is preliminary data.</text>
</comment>
<dbReference type="PANTHER" id="PTHR48081">
    <property type="entry name" value="AB HYDROLASE SUPERFAMILY PROTEIN C4A8.06C"/>
    <property type="match status" value="1"/>
</dbReference>
<keyword evidence="5" id="KW-1185">Reference proteome</keyword>
<evidence type="ECO:0000256" key="2">
    <source>
        <dbReference type="SAM" id="MobiDB-lite"/>
    </source>
</evidence>
<proteinExistence type="predicted"/>
<dbReference type="PANTHER" id="PTHR48081:SF8">
    <property type="entry name" value="ALPHA_BETA HYDROLASE FOLD-3 DOMAIN-CONTAINING PROTEIN-RELATED"/>
    <property type="match status" value="1"/>
</dbReference>
<gene>
    <name evidence="4" type="ORF">QQX04_12530</name>
</gene>
<dbReference type="Gene3D" id="3.40.50.1820">
    <property type="entry name" value="alpha/beta hydrolase"/>
    <property type="match status" value="1"/>
</dbReference>
<evidence type="ECO:0000256" key="1">
    <source>
        <dbReference type="ARBA" id="ARBA00022801"/>
    </source>
</evidence>
<dbReference type="InterPro" id="IPR050300">
    <property type="entry name" value="GDXG_lipolytic_enzyme"/>
</dbReference>
<keyword evidence="1 4" id="KW-0378">Hydrolase</keyword>
<dbReference type="InterPro" id="IPR013094">
    <property type="entry name" value="AB_hydrolase_3"/>
</dbReference>
<dbReference type="GO" id="GO:0016787">
    <property type="term" value="F:hydrolase activity"/>
    <property type="evidence" value="ECO:0007669"/>
    <property type="project" value="UniProtKB-KW"/>
</dbReference>
<name>A0ABT8G400_9MICO</name>
<reference evidence="4" key="1">
    <citation type="submission" date="2023-06" db="EMBL/GenBank/DDBJ databases">
        <title>SYSU T00b26.</title>
        <authorList>
            <person name="Gao L."/>
            <person name="Fang B.-Z."/>
            <person name="Li W.-J."/>
        </authorList>
    </citation>
    <scope>NUCLEOTIDE SEQUENCE</scope>
    <source>
        <strain evidence="4">SYSU T00b26</strain>
    </source>
</reference>
<evidence type="ECO:0000313" key="4">
    <source>
        <dbReference type="EMBL" id="MDN4473823.1"/>
    </source>
</evidence>
<evidence type="ECO:0000259" key="3">
    <source>
        <dbReference type="Pfam" id="PF07859"/>
    </source>
</evidence>
<dbReference type="EMBL" id="JAUHPV010000008">
    <property type="protein sequence ID" value="MDN4473823.1"/>
    <property type="molecule type" value="Genomic_DNA"/>
</dbReference>
<dbReference type="RefSeq" id="WP_301129722.1">
    <property type="nucleotide sequence ID" value="NZ_JAUHPV010000008.1"/>
</dbReference>
<feature type="region of interest" description="Disordered" evidence="2">
    <location>
        <begin position="269"/>
        <end position="298"/>
    </location>
</feature>
<dbReference type="InterPro" id="IPR029058">
    <property type="entry name" value="AB_hydrolase_fold"/>
</dbReference>
<feature type="compositionally biased region" description="Low complexity" evidence="2">
    <location>
        <begin position="271"/>
        <end position="285"/>
    </location>
</feature>
<dbReference type="Pfam" id="PF07859">
    <property type="entry name" value="Abhydrolase_3"/>
    <property type="match status" value="1"/>
</dbReference>
<accession>A0ABT8G400</accession>
<protein>
    <submittedName>
        <fullName evidence="4">Alpha/beta hydrolase fold domain-containing protein</fullName>
    </submittedName>
</protein>